<dbReference type="EMBL" id="KM359505">
    <property type="protein sequence ID" value="AIR93627.1"/>
    <property type="molecule type" value="Genomic_DNA"/>
</dbReference>
<proteinExistence type="predicted"/>
<dbReference type="KEGG" id="vg:26640140"/>
<keyword evidence="3" id="KW-1185">Reference proteome</keyword>
<dbReference type="InterPro" id="IPR007048">
    <property type="entry name" value="IraD/Gp25-like"/>
</dbReference>
<evidence type="ECO:0000313" key="2">
    <source>
        <dbReference type="EMBL" id="AIR93627.1"/>
    </source>
</evidence>
<feature type="domain" description="IraD/Gp25-like" evidence="1">
    <location>
        <begin position="32"/>
        <end position="114"/>
    </location>
</feature>
<dbReference type="Pfam" id="PF04965">
    <property type="entry name" value="GPW_gp25"/>
    <property type="match status" value="1"/>
</dbReference>
<reference evidence="3" key="1">
    <citation type="submission" date="2014-08" db="EMBL/GenBank/DDBJ databases">
        <authorList>
            <person name="Edwards T."/>
        </authorList>
    </citation>
    <scope>NUCLEOTIDE SEQUENCE [LARGE SCALE GENOMIC DNA]</scope>
</reference>
<organism evidence="2 3">
    <name type="scientific">Prochlorococcus phage P-TIM68</name>
    <dbReference type="NCBI Taxonomy" id="1542477"/>
    <lineage>
        <taxon>Viruses</taxon>
        <taxon>Duplodnaviria</taxon>
        <taxon>Heunggongvirae</taxon>
        <taxon>Uroviricota</taxon>
        <taxon>Caudoviricetes</taxon>
        <taxon>Pantevenvirales</taxon>
        <taxon>Kyanoviridae</taxon>
        <taxon>Haifavirus</taxon>
        <taxon>Haifavirus tim68</taxon>
    </lineage>
</organism>
<evidence type="ECO:0000313" key="3">
    <source>
        <dbReference type="Proteomes" id="UP000207741"/>
    </source>
</evidence>
<sequence length="133" mass="15033">MPVQRRSKGFLDLSASFQENPLTNDLIALKNENAIARSVRNLVLTIQGERPFQPVLGTGVSQLLFENMDRLTAAAIRSEIRTTIENFEPRVEINEILVEPDFEGNAFNVTLQYFIIGIDVPEQELTFALEPTR</sequence>
<accession>A0A0K0KW55</accession>
<dbReference type="RefSeq" id="YP_009213596.1">
    <property type="nucleotide sequence ID" value="NC_028955.1"/>
</dbReference>
<dbReference type="Proteomes" id="UP000207741">
    <property type="component" value="Segment"/>
</dbReference>
<evidence type="ECO:0000259" key="1">
    <source>
        <dbReference type="Pfam" id="PF04965"/>
    </source>
</evidence>
<protein>
    <submittedName>
        <fullName evidence="2">Putative baseplate wedge protein</fullName>
    </submittedName>
</protein>
<dbReference type="Gene3D" id="3.10.450.40">
    <property type="match status" value="1"/>
</dbReference>
<dbReference type="SUPFAM" id="SSF160719">
    <property type="entry name" value="gpW/gp25-like"/>
    <property type="match status" value="1"/>
</dbReference>
<name>A0A0K0KW55_9CAUD</name>
<dbReference type="OrthoDB" id="13602at10239"/>
<dbReference type="GeneID" id="26640140"/>